<sequence>MSPSSCKSQHTPTTATTTTYHPQHNTTTTTTKDTNTTLSANFAHPAKSSSSPSLPSQPQQQQPHPPTTIDYDHETYLQLVADGHKTPNQVYREERARHRTSRSLDPAIISDPRGEPSSIDFEWAEESQRRSQSQTQC</sequence>
<feature type="compositionally biased region" description="Low complexity" evidence="1">
    <location>
        <begin position="11"/>
        <end position="37"/>
    </location>
</feature>
<feature type="compositionally biased region" description="Polar residues" evidence="1">
    <location>
        <begin position="1"/>
        <end position="10"/>
    </location>
</feature>
<dbReference type="EMBL" id="KZ559126">
    <property type="protein sequence ID" value="PLB40061.1"/>
    <property type="molecule type" value="Genomic_DNA"/>
</dbReference>
<proteinExistence type="predicted"/>
<dbReference type="AlphaFoldDB" id="A0A2I2FHF3"/>
<name>A0A2I2FHF3_ASPCN</name>
<evidence type="ECO:0000313" key="2">
    <source>
        <dbReference type="EMBL" id="PLB40061.1"/>
    </source>
</evidence>
<dbReference type="RefSeq" id="XP_024674073.1">
    <property type="nucleotide sequence ID" value="XM_024811807.1"/>
</dbReference>
<gene>
    <name evidence="2" type="ORF">BDW47DRAFT_102178</name>
</gene>
<organism evidence="2 3">
    <name type="scientific">Aspergillus candidus</name>
    <dbReference type="NCBI Taxonomy" id="41067"/>
    <lineage>
        <taxon>Eukaryota</taxon>
        <taxon>Fungi</taxon>
        <taxon>Dikarya</taxon>
        <taxon>Ascomycota</taxon>
        <taxon>Pezizomycotina</taxon>
        <taxon>Eurotiomycetes</taxon>
        <taxon>Eurotiomycetidae</taxon>
        <taxon>Eurotiales</taxon>
        <taxon>Aspergillaceae</taxon>
        <taxon>Aspergillus</taxon>
        <taxon>Aspergillus subgen. Circumdati</taxon>
    </lineage>
</organism>
<protein>
    <submittedName>
        <fullName evidence="2">Uncharacterized protein</fullName>
    </submittedName>
</protein>
<dbReference type="GeneID" id="36518967"/>
<dbReference type="Proteomes" id="UP000234585">
    <property type="component" value="Unassembled WGS sequence"/>
</dbReference>
<dbReference type="OrthoDB" id="4227359at2759"/>
<feature type="region of interest" description="Disordered" evidence="1">
    <location>
        <begin position="1"/>
        <end position="137"/>
    </location>
</feature>
<reference evidence="2 3" key="1">
    <citation type="submission" date="2017-12" db="EMBL/GenBank/DDBJ databases">
        <authorList>
            <consortium name="DOE Joint Genome Institute"/>
            <person name="Haridas S."/>
            <person name="Kjaerbolling I."/>
            <person name="Vesth T.C."/>
            <person name="Frisvad J.C."/>
            <person name="Nybo J.L."/>
            <person name="Theobald S."/>
            <person name="Kuo A."/>
            <person name="Bowyer P."/>
            <person name="Matsuda Y."/>
            <person name="Mondo S."/>
            <person name="Lyhne E.K."/>
            <person name="Kogle M.E."/>
            <person name="Clum A."/>
            <person name="Lipzen A."/>
            <person name="Salamov A."/>
            <person name="Ngan C.Y."/>
            <person name="Daum C."/>
            <person name="Chiniquy J."/>
            <person name="Barry K."/>
            <person name="LaButti K."/>
            <person name="Simmons B.A."/>
            <person name="Magnuson J.K."/>
            <person name="Mortensen U.H."/>
            <person name="Larsen T.O."/>
            <person name="Grigoriev I.V."/>
            <person name="Baker S.E."/>
            <person name="Andersen M.R."/>
            <person name="Nordberg H.P."/>
            <person name="Cantor M.N."/>
            <person name="Hua S.X."/>
        </authorList>
    </citation>
    <scope>NUCLEOTIDE SEQUENCE [LARGE SCALE GENOMIC DNA]</scope>
    <source>
        <strain evidence="2 3">CBS 102.13</strain>
    </source>
</reference>
<feature type="compositionally biased region" description="Low complexity" evidence="1">
    <location>
        <begin position="48"/>
        <end position="62"/>
    </location>
</feature>
<evidence type="ECO:0000256" key="1">
    <source>
        <dbReference type="SAM" id="MobiDB-lite"/>
    </source>
</evidence>
<evidence type="ECO:0000313" key="3">
    <source>
        <dbReference type="Proteomes" id="UP000234585"/>
    </source>
</evidence>
<keyword evidence="3" id="KW-1185">Reference proteome</keyword>
<accession>A0A2I2FHF3</accession>